<name>A0A7T0G143_9BACT</name>
<proteinExistence type="predicted"/>
<reference evidence="3 4" key="1">
    <citation type="submission" date="2020-02" db="EMBL/GenBank/DDBJ databases">
        <title>Genomic and physiological characterization of two novel Nitrospinaceae genera.</title>
        <authorList>
            <person name="Mueller A.J."/>
            <person name="Jung M.-Y."/>
            <person name="Strachan C.R."/>
            <person name="Herbold C.W."/>
            <person name="Kirkegaard R.H."/>
            <person name="Daims H."/>
        </authorList>
    </citation>
    <scope>NUCLEOTIDE SEQUENCE [LARGE SCALE GENOMIC DNA]</scope>
    <source>
        <strain evidence="3">EB</strain>
    </source>
</reference>
<gene>
    <name evidence="3" type="ORF">G3M70_11665</name>
</gene>
<keyword evidence="2" id="KW-1133">Transmembrane helix</keyword>
<feature type="transmembrane region" description="Helical" evidence="2">
    <location>
        <begin position="29"/>
        <end position="48"/>
    </location>
</feature>
<dbReference type="EMBL" id="CP048685">
    <property type="protein sequence ID" value="QPJ62491.1"/>
    <property type="molecule type" value="Genomic_DNA"/>
</dbReference>
<feature type="region of interest" description="Disordered" evidence="1">
    <location>
        <begin position="1"/>
        <end position="24"/>
    </location>
</feature>
<protein>
    <submittedName>
        <fullName evidence="3">DUF58 domain-containing protein</fullName>
    </submittedName>
</protein>
<feature type="compositionally biased region" description="Basic and acidic residues" evidence="1">
    <location>
        <begin position="1"/>
        <end position="12"/>
    </location>
</feature>
<dbReference type="Proteomes" id="UP000594688">
    <property type="component" value="Chromosome"/>
</dbReference>
<dbReference type="AlphaFoldDB" id="A0A7T0G143"/>
<evidence type="ECO:0000256" key="1">
    <source>
        <dbReference type="SAM" id="MobiDB-lite"/>
    </source>
</evidence>
<dbReference type="PANTHER" id="PTHR34351">
    <property type="entry name" value="SLR1927 PROTEIN-RELATED"/>
    <property type="match status" value="1"/>
</dbReference>
<evidence type="ECO:0000313" key="3">
    <source>
        <dbReference type="EMBL" id="QPJ62491.1"/>
    </source>
</evidence>
<keyword evidence="2" id="KW-0472">Membrane</keyword>
<evidence type="ECO:0000313" key="4">
    <source>
        <dbReference type="Proteomes" id="UP000594688"/>
    </source>
</evidence>
<evidence type="ECO:0000256" key="2">
    <source>
        <dbReference type="SAM" id="Phobius"/>
    </source>
</evidence>
<feature type="compositionally biased region" description="Polar residues" evidence="1">
    <location>
        <begin position="13"/>
        <end position="24"/>
    </location>
</feature>
<dbReference type="KEGG" id="nli:G3M70_11665"/>
<keyword evidence="2" id="KW-0812">Transmembrane</keyword>
<accession>A0A7T0G143</accession>
<sequence>MQTKNDQEKRSENPGSLFSSNPGSIRTRLTGPGWGFFLMMVCGFLMSVNFSNNLIFAMTFLLSGIALVGCWQTYWNVSGLNLEPWRCEPVFAGHDIRYQCGIENKSQRERFGLFICADSTKEIPEIEISKHDRAEVKRCTQNRGLKPPVPVGLQSRFPLGLFRSRLSLNNLPGCLVYPAPHGEEPLPQSFEKELAHLGRESDNFAEMRRYAPGDPLSRVSWKAWARTDELYTKEFDGAEGHPALWLRLDQVRAPGLENKISQLCRWILDAHGQNREYGLELPGVRISPGNDENHKRLCLKTLALFGEE</sequence>
<dbReference type="PANTHER" id="PTHR34351:SF1">
    <property type="entry name" value="SLR1927 PROTEIN"/>
    <property type="match status" value="1"/>
</dbReference>
<organism evidence="3 4">
    <name type="scientific">Candidatus Nitronauta litoralis</name>
    <dbReference type="NCBI Taxonomy" id="2705533"/>
    <lineage>
        <taxon>Bacteria</taxon>
        <taxon>Pseudomonadati</taxon>
        <taxon>Nitrospinota/Tectimicrobiota group</taxon>
        <taxon>Nitrospinota</taxon>
        <taxon>Nitrospinia</taxon>
        <taxon>Nitrospinales</taxon>
        <taxon>Nitrospinaceae</taxon>
        <taxon>Candidatus Nitronauta</taxon>
    </lineage>
</organism>